<dbReference type="GO" id="GO:0070403">
    <property type="term" value="F:NAD+ binding"/>
    <property type="evidence" value="ECO:0007669"/>
    <property type="project" value="InterPro"/>
</dbReference>
<dbReference type="GO" id="GO:0005759">
    <property type="term" value="C:mitochondrial matrix"/>
    <property type="evidence" value="ECO:0007669"/>
    <property type="project" value="TreeGrafter"/>
</dbReference>
<dbReference type="InterPro" id="IPR026591">
    <property type="entry name" value="Sirtuin_cat_small_dom_sf"/>
</dbReference>
<dbReference type="SUPFAM" id="SSF52467">
    <property type="entry name" value="DHS-like NAD/FAD-binding domain"/>
    <property type="match status" value="1"/>
</dbReference>
<gene>
    <name evidence="5" type="ORF">NQ314_007058</name>
</gene>
<feature type="binding site" evidence="3">
    <location>
        <position position="217"/>
    </location>
    <ligand>
        <name>Zn(2+)</name>
        <dbReference type="ChEBI" id="CHEBI:29105"/>
    </ligand>
</feature>
<dbReference type="GO" id="GO:0017136">
    <property type="term" value="F:histone deacetylase activity, NAD-dependent"/>
    <property type="evidence" value="ECO:0007669"/>
    <property type="project" value="TreeGrafter"/>
</dbReference>
<dbReference type="InterPro" id="IPR050134">
    <property type="entry name" value="NAD-dep_sirtuin_deacylases"/>
</dbReference>
<dbReference type="Proteomes" id="UP001162156">
    <property type="component" value="Unassembled WGS sequence"/>
</dbReference>
<dbReference type="GO" id="GO:0046872">
    <property type="term" value="F:metal ion binding"/>
    <property type="evidence" value="ECO:0007669"/>
    <property type="project" value="UniProtKB-KW"/>
</dbReference>
<feature type="binding site" evidence="3">
    <location>
        <position position="166"/>
    </location>
    <ligand>
        <name>Zn(2+)</name>
        <dbReference type="ChEBI" id="CHEBI:29105"/>
    </ligand>
</feature>
<dbReference type="PANTHER" id="PTHR11085">
    <property type="entry name" value="NAD-DEPENDENT PROTEIN DEACYLASE SIRTUIN-5, MITOCHONDRIAL-RELATED"/>
    <property type="match status" value="1"/>
</dbReference>
<keyword evidence="1" id="KW-0808">Transferase</keyword>
<evidence type="ECO:0000256" key="1">
    <source>
        <dbReference type="ARBA" id="ARBA00022679"/>
    </source>
</evidence>
<feature type="active site" description="Proton acceptor" evidence="3">
    <location>
        <position position="155"/>
    </location>
</feature>
<dbReference type="Pfam" id="PF02146">
    <property type="entry name" value="SIR2"/>
    <property type="match status" value="1"/>
</dbReference>
<dbReference type="Gene3D" id="3.40.50.1220">
    <property type="entry name" value="TPP-binding domain"/>
    <property type="match status" value="1"/>
</dbReference>
<evidence type="ECO:0000313" key="5">
    <source>
        <dbReference type="EMBL" id="KAJ8954658.1"/>
    </source>
</evidence>
<proteinExistence type="predicted"/>
<evidence type="ECO:0000313" key="6">
    <source>
        <dbReference type="Proteomes" id="UP001162156"/>
    </source>
</evidence>
<keyword evidence="2" id="KW-0520">NAD</keyword>
<keyword evidence="3" id="KW-0479">Metal-binding</keyword>
<name>A0AAV8YT75_9CUCU</name>
<dbReference type="Gene3D" id="3.30.1600.10">
    <property type="entry name" value="SIR2/SIRT2 'Small Domain"/>
    <property type="match status" value="1"/>
</dbReference>
<dbReference type="PROSITE" id="PS50305">
    <property type="entry name" value="SIRTUIN"/>
    <property type="match status" value="1"/>
</dbReference>
<keyword evidence="6" id="KW-1185">Reference proteome</keyword>
<dbReference type="InterPro" id="IPR026590">
    <property type="entry name" value="Ssirtuin_cat_dom"/>
</dbReference>
<sequence>MNKKLILDYLKIISSKQLSTQLPNFVPKHDPVLDSDVKQLESFVNNSNKITILTGAGISTESGIPDYRSEEVGLYARTNHRPTQHQDFVKSSKVRQRYWARNYVGWDRFSKCEPNAVHFSLRNLEVEHNKVASIVTQNVDSLHFKAGSKNVIELHGTAFRVICLHCKTSYSRYYIQEKLIELNPNMKETSNMIRPDGDVEISEENIVGFMPPLCDSCGGPLKPDITFFGDNVPGSRIEDVRNVVSESDSLLVLGSSLSVFFRL</sequence>
<dbReference type="AlphaFoldDB" id="A0AAV8YT75"/>
<feature type="binding site" evidence="3">
    <location>
        <position position="214"/>
    </location>
    <ligand>
        <name>Zn(2+)</name>
        <dbReference type="ChEBI" id="CHEBI:29105"/>
    </ligand>
</feature>
<evidence type="ECO:0000256" key="2">
    <source>
        <dbReference type="ARBA" id="ARBA00023027"/>
    </source>
</evidence>
<dbReference type="InterPro" id="IPR029035">
    <property type="entry name" value="DHS-like_NAD/FAD-binding_dom"/>
</dbReference>
<comment type="caution">
    <text evidence="5">The sequence shown here is derived from an EMBL/GenBank/DDBJ whole genome shotgun (WGS) entry which is preliminary data.</text>
</comment>
<accession>A0AAV8YT75</accession>
<keyword evidence="3" id="KW-0862">Zinc</keyword>
<reference evidence="5" key="1">
    <citation type="journal article" date="2023" name="Insect Mol. Biol.">
        <title>Genome sequencing provides insights into the evolution of gene families encoding plant cell wall-degrading enzymes in longhorned beetles.</title>
        <authorList>
            <person name="Shin N.R."/>
            <person name="Okamura Y."/>
            <person name="Kirsch R."/>
            <person name="Pauchet Y."/>
        </authorList>
    </citation>
    <scope>NUCLEOTIDE SEQUENCE</scope>
    <source>
        <strain evidence="5">RBIC_L_NR</strain>
    </source>
</reference>
<organism evidence="5 6">
    <name type="scientific">Rhamnusium bicolor</name>
    <dbReference type="NCBI Taxonomy" id="1586634"/>
    <lineage>
        <taxon>Eukaryota</taxon>
        <taxon>Metazoa</taxon>
        <taxon>Ecdysozoa</taxon>
        <taxon>Arthropoda</taxon>
        <taxon>Hexapoda</taxon>
        <taxon>Insecta</taxon>
        <taxon>Pterygota</taxon>
        <taxon>Neoptera</taxon>
        <taxon>Endopterygota</taxon>
        <taxon>Coleoptera</taxon>
        <taxon>Polyphaga</taxon>
        <taxon>Cucujiformia</taxon>
        <taxon>Chrysomeloidea</taxon>
        <taxon>Cerambycidae</taxon>
        <taxon>Lepturinae</taxon>
        <taxon>Rhagiini</taxon>
        <taxon>Rhamnusium</taxon>
    </lineage>
</organism>
<dbReference type="PANTHER" id="PTHR11085:SF10">
    <property type="entry name" value="NAD-DEPENDENT PROTEIN DEACYLASE SIRTUIN-5, MITOCHONDRIAL-RELATED"/>
    <property type="match status" value="1"/>
</dbReference>
<dbReference type="EMBL" id="JANEYF010001909">
    <property type="protein sequence ID" value="KAJ8954658.1"/>
    <property type="molecule type" value="Genomic_DNA"/>
</dbReference>
<evidence type="ECO:0000259" key="4">
    <source>
        <dbReference type="PROSITE" id="PS50305"/>
    </source>
</evidence>
<dbReference type="InterPro" id="IPR003000">
    <property type="entry name" value="Sirtuin"/>
</dbReference>
<feature type="binding site" evidence="3">
    <location>
        <position position="163"/>
    </location>
    <ligand>
        <name>Zn(2+)</name>
        <dbReference type="ChEBI" id="CHEBI:29105"/>
    </ligand>
</feature>
<feature type="domain" description="Deacetylase sirtuin-type" evidence="4">
    <location>
        <begin position="30"/>
        <end position="263"/>
    </location>
</feature>
<protein>
    <recommendedName>
        <fullName evidence="4">Deacetylase sirtuin-type domain-containing protein</fullName>
    </recommendedName>
</protein>
<evidence type="ECO:0000256" key="3">
    <source>
        <dbReference type="PROSITE-ProRule" id="PRU00236"/>
    </source>
</evidence>